<evidence type="ECO:0000259" key="6">
    <source>
        <dbReference type="SMART" id="SM01332"/>
    </source>
</evidence>
<keyword evidence="2 4" id="KW-0195">Cyclin</keyword>
<evidence type="ECO:0000256" key="1">
    <source>
        <dbReference type="ARBA" id="ARBA00022618"/>
    </source>
</evidence>
<dbReference type="InterPro" id="IPR046965">
    <property type="entry name" value="Cyclin_A/B-like"/>
</dbReference>
<evidence type="ECO:0000259" key="5">
    <source>
        <dbReference type="SMART" id="SM00385"/>
    </source>
</evidence>
<dbReference type="PROSITE" id="PS00292">
    <property type="entry name" value="CYCLINS"/>
    <property type="match status" value="1"/>
</dbReference>
<keyword evidence="3" id="KW-0131">Cell cycle</keyword>
<evidence type="ECO:0000256" key="4">
    <source>
        <dbReference type="RuleBase" id="RU000383"/>
    </source>
</evidence>
<evidence type="ECO:0000256" key="3">
    <source>
        <dbReference type="ARBA" id="ARBA00023306"/>
    </source>
</evidence>
<dbReference type="GO" id="GO:0044772">
    <property type="term" value="P:mitotic cell cycle phase transition"/>
    <property type="evidence" value="ECO:0007669"/>
    <property type="project" value="InterPro"/>
</dbReference>
<dbReference type="InterPro" id="IPR004367">
    <property type="entry name" value="Cyclin_C-dom"/>
</dbReference>
<dbReference type="Pfam" id="PF02984">
    <property type="entry name" value="Cyclin_C"/>
    <property type="match status" value="1"/>
</dbReference>
<dbReference type="SMART" id="SM01332">
    <property type="entry name" value="Cyclin_C"/>
    <property type="match status" value="1"/>
</dbReference>
<feature type="domain" description="Cyclin-like" evidence="5">
    <location>
        <begin position="40"/>
        <end position="126"/>
    </location>
</feature>
<feature type="domain" description="Cyclin C-terminal" evidence="6">
    <location>
        <begin position="135"/>
        <end position="250"/>
    </location>
</feature>
<dbReference type="InterPro" id="IPR006671">
    <property type="entry name" value="Cyclin_N"/>
</dbReference>
<protein>
    <submittedName>
        <fullName evidence="7">Uncharacterized protein</fullName>
    </submittedName>
</protein>
<dbReference type="InterPro" id="IPR039361">
    <property type="entry name" value="Cyclin"/>
</dbReference>
<evidence type="ECO:0000313" key="8">
    <source>
        <dbReference type="Proteomes" id="UP000799118"/>
    </source>
</evidence>
<evidence type="ECO:0000313" key="7">
    <source>
        <dbReference type="EMBL" id="KAE9382911.1"/>
    </source>
</evidence>
<feature type="domain" description="Cyclin-like" evidence="5">
    <location>
        <begin position="139"/>
        <end position="222"/>
    </location>
</feature>
<dbReference type="GO" id="GO:0016538">
    <property type="term" value="F:cyclin-dependent protein serine/threonine kinase regulator activity"/>
    <property type="evidence" value="ECO:0007669"/>
    <property type="project" value="InterPro"/>
</dbReference>
<sequence>EYALDILAHLKQIEMRSSPDPNYMVKQQFIEWSHRETLVRWLIAVQERLKLVPVILLHSVNLLDRFLSSPKARYVPRTKLQLVGLACLSIAVKAEDRLQPLVADFAARSATCSSTDVNLCETIILKVLSWDVAYANPMDFLGIFTKANNHGHNVKAGLIAQYLLEVASLVAELIAAPPSLLAAAALWLARISIGSDIWTPTLAQYSSYSESALIPTANLMLNKILRANKREYPYIKYAQGKYMNVCQLCFWR</sequence>
<name>A0A6A4GBP8_9AGAR</name>
<dbReference type="PIRSF" id="PIRSF001771">
    <property type="entry name" value="Cyclin_A_B_D_E"/>
    <property type="match status" value="1"/>
</dbReference>
<dbReference type="SMART" id="SM00385">
    <property type="entry name" value="CYCLIN"/>
    <property type="match status" value="2"/>
</dbReference>
<dbReference type="OrthoDB" id="5590282at2759"/>
<proteinExistence type="inferred from homology"/>
<keyword evidence="1" id="KW-0132">Cell division</keyword>
<reference evidence="7" key="1">
    <citation type="journal article" date="2019" name="Environ. Microbiol.">
        <title>Fungal ecological strategies reflected in gene transcription - a case study of two litter decomposers.</title>
        <authorList>
            <person name="Barbi F."/>
            <person name="Kohler A."/>
            <person name="Barry K."/>
            <person name="Baskaran P."/>
            <person name="Daum C."/>
            <person name="Fauchery L."/>
            <person name="Ihrmark K."/>
            <person name="Kuo A."/>
            <person name="LaButti K."/>
            <person name="Lipzen A."/>
            <person name="Morin E."/>
            <person name="Grigoriev I.V."/>
            <person name="Henrissat B."/>
            <person name="Lindahl B."/>
            <person name="Martin F."/>
        </authorList>
    </citation>
    <scope>NUCLEOTIDE SEQUENCE</scope>
    <source>
        <strain evidence="7">JB14</strain>
    </source>
</reference>
<dbReference type="InterPro" id="IPR048258">
    <property type="entry name" value="Cyclins_cyclin-box"/>
</dbReference>
<organism evidence="7 8">
    <name type="scientific">Gymnopus androsaceus JB14</name>
    <dbReference type="NCBI Taxonomy" id="1447944"/>
    <lineage>
        <taxon>Eukaryota</taxon>
        <taxon>Fungi</taxon>
        <taxon>Dikarya</taxon>
        <taxon>Basidiomycota</taxon>
        <taxon>Agaricomycotina</taxon>
        <taxon>Agaricomycetes</taxon>
        <taxon>Agaricomycetidae</taxon>
        <taxon>Agaricales</taxon>
        <taxon>Marasmiineae</taxon>
        <taxon>Omphalotaceae</taxon>
        <taxon>Gymnopus</taxon>
    </lineage>
</organism>
<feature type="non-terminal residue" evidence="7">
    <location>
        <position position="1"/>
    </location>
</feature>
<dbReference type="InterPro" id="IPR036915">
    <property type="entry name" value="Cyclin-like_sf"/>
</dbReference>
<dbReference type="AlphaFoldDB" id="A0A6A4GBP8"/>
<keyword evidence="8" id="KW-1185">Reference proteome</keyword>
<accession>A0A6A4GBP8</accession>
<dbReference type="InterPro" id="IPR013763">
    <property type="entry name" value="Cyclin-like_dom"/>
</dbReference>
<dbReference type="GO" id="GO:0051301">
    <property type="term" value="P:cell division"/>
    <property type="evidence" value="ECO:0007669"/>
    <property type="project" value="UniProtKB-KW"/>
</dbReference>
<dbReference type="Gene3D" id="1.10.472.10">
    <property type="entry name" value="Cyclin-like"/>
    <property type="match status" value="2"/>
</dbReference>
<dbReference type="Pfam" id="PF00134">
    <property type="entry name" value="Cyclin_N"/>
    <property type="match status" value="1"/>
</dbReference>
<dbReference type="FunFam" id="1.10.472.10:FF:000001">
    <property type="entry name" value="G2/mitotic-specific cyclin"/>
    <property type="match status" value="1"/>
</dbReference>
<dbReference type="Proteomes" id="UP000799118">
    <property type="component" value="Unassembled WGS sequence"/>
</dbReference>
<dbReference type="SUPFAM" id="SSF47954">
    <property type="entry name" value="Cyclin-like"/>
    <property type="match status" value="2"/>
</dbReference>
<dbReference type="EMBL" id="ML770860">
    <property type="protein sequence ID" value="KAE9382911.1"/>
    <property type="molecule type" value="Genomic_DNA"/>
</dbReference>
<evidence type="ECO:0000256" key="2">
    <source>
        <dbReference type="ARBA" id="ARBA00023127"/>
    </source>
</evidence>
<gene>
    <name evidence="7" type="ORF">BT96DRAFT_844907</name>
</gene>
<dbReference type="PANTHER" id="PTHR10177">
    <property type="entry name" value="CYCLINS"/>
    <property type="match status" value="1"/>
</dbReference>
<comment type="similarity">
    <text evidence="4">Belongs to the cyclin family.</text>
</comment>